<dbReference type="InterPro" id="IPR003660">
    <property type="entry name" value="HAMP_dom"/>
</dbReference>
<dbReference type="CDD" id="cd00082">
    <property type="entry name" value="HisKA"/>
    <property type="match status" value="1"/>
</dbReference>
<keyword evidence="12" id="KW-0902">Two-component regulatory system</keyword>
<proteinExistence type="predicted"/>
<dbReference type="SUPFAM" id="SSF47384">
    <property type="entry name" value="Homodimeric domain of signal transducing histidine kinase"/>
    <property type="match status" value="1"/>
</dbReference>
<evidence type="ECO:0000256" key="10">
    <source>
        <dbReference type="ARBA" id="ARBA00022840"/>
    </source>
</evidence>
<keyword evidence="15" id="KW-1185">Reference proteome</keyword>
<dbReference type="OrthoDB" id="335833at2"/>
<evidence type="ECO:0000256" key="1">
    <source>
        <dbReference type="ARBA" id="ARBA00000085"/>
    </source>
</evidence>
<gene>
    <name evidence="14" type="ORF">SAMN04488529_11136</name>
</gene>
<evidence type="ECO:0000256" key="6">
    <source>
        <dbReference type="ARBA" id="ARBA00022679"/>
    </source>
</evidence>
<protein>
    <recommendedName>
        <fullName evidence="3">histidine kinase</fullName>
        <ecNumber evidence="3">2.7.13.3</ecNumber>
    </recommendedName>
</protein>
<dbReference type="InterPro" id="IPR050398">
    <property type="entry name" value="HssS/ArlS-like"/>
</dbReference>
<dbReference type="EMBL" id="FNJM01000011">
    <property type="protein sequence ID" value="SDP66426.1"/>
    <property type="molecule type" value="Genomic_DNA"/>
</dbReference>
<dbReference type="SMART" id="SM00387">
    <property type="entry name" value="HATPase_c"/>
    <property type="match status" value="1"/>
</dbReference>
<keyword evidence="5" id="KW-0597">Phosphoprotein</keyword>
<dbReference type="InterPro" id="IPR003594">
    <property type="entry name" value="HATPase_dom"/>
</dbReference>
<dbReference type="InterPro" id="IPR005467">
    <property type="entry name" value="His_kinase_dom"/>
</dbReference>
<keyword evidence="9 14" id="KW-0418">Kinase</keyword>
<organism evidence="14 15">
    <name type="scientific">Clostridium gasigenes</name>
    <dbReference type="NCBI Taxonomy" id="94869"/>
    <lineage>
        <taxon>Bacteria</taxon>
        <taxon>Bacillati</taxon>
        <taxon>Bacillota</taxon>
        <taxon>Clostridia</taxon>
        <taxon>Eubacteriales</taxon>
        <taxon>Clostridiaceae</taxon>
        <taxon>Clostridium</taxon>
    </lineage>
</organism>
<evidence type="ECO:0000256" key="2">
    <source>
        <dbReference type="ARBA" id="ARBA00004651"/>
    </source>
</evidence>
<dbReference type="Pfam" id="PF00512">
    <property type="entry name" value="HisKA"/>
    <property type="match status" value="1"/>
</dbReference>
<dbReference type="Gene3D" id="6.10.340.10">
    <property type="match status" value="1"/>
</dbReference>
<dbReference type="EC" id="2.7.13.3" evidence="3"/>
<dbReference type="STRING" id="94869.SAMN04488529_11136"/>
<keyword evidence="4" id="KW-1003">Cell membrane</keyword>
<dbReference type="FunFam" id="3.30.565.10:FF:000006">
    <property type="entry name" value="Sensor histidine kinase WalK"/>
    <property type="match status" value="1"/>
</dbReference>
<dbReference type="InterPro" id="IPR036097">
    <property type="entry name" value="HisK_dim/P_sf"/>
</dbReference>
<keyword evidence="6" id="KW-0808">Transferase</keyword>
<dbReference type="PANTHER" id="PTHR45528">
    <property type="entry name" value="SENSOR HISTIDINE KINASE CPXA"/>
    <property type="match status" value="1"/>
</dbReference>
<dbReference type="PRINTS" id="PR00344">
    <property type="entry name" value="BCTRLSENSOR"/>
</dbReference>
<dbReference type="SMART" id="SM00304">
    <property type="entry name" value="HAMP"/>
    <property type="match status" value="1"/>
</dbReference>
<evidence type="ECO:0000256" key="8">
    <source>
        <dbReference type="ARBA" id="ARBA00022741"/>
    </source>
</evidence>
<dbReference type="InterPro" id="IPR003661">
    <property type="entry name" value="HisK_dim/P_dom"/>
</dbReference>
<evidence type="ECO:0000256" key="13">
    <source>
        <dbReference type="ARBA" id="ARBA00023136"/>
    </source>
</evidence>
<dbReference type="InterPro" id="IPR036890">
    <property type="entry name" value="HATPase_C_sf"/>
</dbReference>
<dbReference type="PANTHER" id="PTHR45528:SF1">
    <property type="entry name" value="SENSOR HISTIDINE KINASE CPXA"/>
    <property type="match status" value="1"/>
</dbReference>
<dbReference type="PROSITE" id="PS50885">
    <property type="entry name" value="HAMP"/>
    <property type="match status" value="1"/>
</dbReference>
<evidence type="ECO:0000313" key="15">
    <source>
        <dbReference type="Proteomes" id="UP000198597"/>
    </source>
</evidence>
<dbReference type="SMART" id="SM00388">
    <property type="entry name" value="HisKA"/>
    <property type="match status" value="1"/>
</dbReference>
<dbReference type="SUPFAM" id="SSF55874">
    <property type="entry name" value="ATPase domain of HSP90 chaperone/DNA topoisomerase II/histidine kinase"/>
    <property type="match status" value="1"/>
</dbReference>
<dbReference type="Pfam" id="PF02518">
    <property type="entry name" value="HATPase_c"/>
    <property type="match status" value="1"/>
</dbReference>
<dbReference type="AlphaFoldDB" id="A0A1H0UKM7"/>
<keyword evidence="11" id="KW-1133">Transmembrane helix</keyword>
<evidence type="ECO:0000256" key="7">
    <source>
        <dbReference type="ARBA" id="ARBA00022692"/>
    </source>
</evidence>
<sequence length="456" mass="52553">MNKHVKNTVTKLLILLITLIVVLVGSLFIIFKDDYFKDIVNSCRVIVSEDLINISKAYEDYEETNVETIYTYTIVNLDGKIIKTIEDEKRYYIPLNELSFDNWYEVNNKQVVRYSAPLIREGEIKEIVIFTIPKDDILKIRGDRRGFIWYIPSILIFLAIMFIIHKIYRIINVDILVPINEMHNSAMEILKGNYFEKIKYDYQGEIGEFSHDFERMRDSLKVSREREETLKKAEKELLACISHDLKTPISNISGYCEGILDGVVKEENQIKRYAGIILKKSKVLTKLLDDMLEFSKAEINQMSIKKQEVYSMEFFKGLLDEISMDVISSGREFIINGEIPNLLINLDGDRIGQVLNNIISNSIKYTSDKGIITISFKKLKDGLEVSLNDDGVGIASEELPFVFNKFYRGEKHRNQNIPGSGLGLSIAKYIIEMHKGNIEVRSYKEKGTIVTFGINN</sequence>
<dbReference type="GO" id="GO:0005524">
    <property type="term" value="F:ATP binding"/>
    <property type="evidence" value="ECO:0007669"/>
    <property type="project" value="UniProtKB-KW"/>
</dbReference>
<keyword evidence="8" id="KW-0547">Nucleotide-binding</keyword>
<comment type="subcellular location">
    <subcellularLocation>
        <location evidence="2">Cell membrane</location>
        <topology evidence="2">Multi-pass membrane protein</topology>
    </subcellularLocation>
</comment>
<dbReference type="SUPFAM" id="SSF158472">
    <property type="entry name" value="HAMP domain-like"/>
    <property type="match status" value="1"/>
</dbReference>
<keyword evidence="10" id="KW-0067">ATP-binding</keyword>
<dbReference type="GO" id="GO:0000155">
    <property type="term" value="F:phosphorelay sensor kinase activity"/>
    <property type="evidence" value="ECO:0007669"/>
    <property type="project" value="InterPro"/>
</dbReference>
<dbReference type="InterPro" id="IPR004358">
    <property type="entry name" value="Sig_transdc_His_kin-like_C"/>
</dbReference>
<keyword evidence="13" id="KW-0472">Membrane</keyword>
<evidence type="ECO:0000256" key="11">
    <source>
        <dbReference type="ARBA" id="ARBA00022989"/>
    </source>
</evidence>
<dbReference type="Gene3D" id="1.10.287.130">
    <property type="match status" value="1"/>
</dbReference>
<dbReference type="Gene3D" id="3.30.565.10">
    <property type="entry name" value="Histidine kinase-like ATPase, C-terminal domain"/>
    <property type="match status" value="1"/>
</dbReference>
<dbReference type="RefSeq" id="WP_089971562.1">
    <property type="nucleotide sequence ID" value="NZ_FNJM01000011.1"/>
</dbReference>
<evidence type="ECO:0000256" key="5">
    <source>
        <dbReference type="ARBA" id="ARBA00022553"/>
    </source>
</evidence>
<evidence type="ECO:0000256" key="9">
    <source>
        <dbReference type="ARBA" id="ARBA00022777"/>
    </source>
</evidence>
<name>A0A1H0UKM7_9CLOT</name>
<comment type="catalytic activity">
    <reaction evidence="1">
        <text>ATP + protein L-histidine = ADP + protein N-phospho-L-histidine.</text>
        <dbReference type="EC" id="2.7.13.3"/>
    </reaction>
</comment>
<evidence type="ECO:0000256" key="12">
    <source>
        <dbReference type="ARBA" id="ARBA00023012"/>
    </source>
</evidence>
<dbReference type="GO" id="GO:0005886">
    <property type="term" value="C:plasma membrane"/>
    <property type="evidence" value="ECO:0007669"/>
    <property type="project" value="UniProtKB-SubCell"/>
</dbReference>
<dbReference type="CDD" id="cd00075">
    <property type="entry name" value="HATPase"/>
    <property type="match status" value="1"/>
</dbReference>
<keyword evidence="7" id="KW-0812">Transmembrane</keyword>
<evidence type="ECO:0000256" key="4">
    <source>
        <dbReference type="ARBA" id="ARBA00022475"/>
    </source>
</evidence>
<dbReference type="PROSITE" id="PS50109">
    <property type="entry name" value="HIS_KIN"/>
    <property type="match status" value="1"/>
</dbReference>
<dbReference type="Proteomes" id="UP000198597">
    <property type="component" value="Unassembled WGS sequence"/>
</dbReference>
<evidence type="ECO:0000313" key="14">
    <source>
        <dbReference type="EMBL" id="SDP66426.1"/>
    </source>
</evidence>
<accession>A0A1H0UKM7</accession>
<reference evidence="14 15" key="1">
    <citation type="submission" date="2016-10" db="EMBL/GenBank/DDBJ databases">
        <authorList>
            <person name="de Groot N.N."/>
        </authorList>
    </citation>
    <scope>NUCLEOTIDE SEQUENCE [LARGE SCALE GENOMIC DNA]</scope>
    <source>
        <strain evidence="14 15">DSM 12272</strain>
    </source>
</reference>
<evidence type="ECO:0000256" key="3">
    <source>
        <dbReference type="ARBA" id="ARBA00012438"/>
    </source>
</evidence>
<dbReference type="CDD" id="cd06225">
    <property type="entry name" value="HAMP"/>
    <property type="match status" value="1"/>
</dbReference>